<dbReference type="FunFam" id="3.60.10.10:FF:000029">
    <property type="entry name" value="Inositol polyphosphate 5-phosphatase"/>
    <property type="match status" value="1"/>
</dbReference>
<evidence type="ECO:0000256" key="1">
    <source>
        <dbReference type="ARBA" id="ARBA00004496"/>
    </source>
</evidence>
<comment type="similarity">
    <text evidence="2">Belongs to the synaptojanin family.</text>
</comment>
<dbReference type="GO" id="GO:0046856">
    <property type="term" value="P:phosphatidylinositol dephosphorylation"/>
    <property type="evidence" value="ECO:0007669"/>
    <property type="project" value="InterPro"/>
</dbReference>
<dbReference type="InterPro" id="IPR046985">
    <property type="entry name" value="IP5"/>
</dbReference>
<evidence type="ECO:0000256" key="7">
    <source>
        <dbReference type="ARBA" id="ARBA00022801"/>
    </source>
</evidence>
<keyword evidence="13" id="KW-1185">Reference proteome</keyword>
<feature type="region of interest" description="Disordered" evidence="9">
    <location>
        <begin position="1119"/>
        <end position="1144"/>
    </location>
</feature>
<evidence type="ECO:0000313" key="12">
    <source>
        <dbReference type="EMBL" id="OOF93743.1"/>
    </source>
</evidence>
<comment type="subcellular location">
    <subcellularLocation>
        <location evidence="1">Cytoplasm</location>
    </subcellularLocation>
</comment>
<dbReference type="Pfam" id="PF02383">
    <property type="entry name" value="Syja_N"/>
    <property type="match status" value="1"/>
</dbReference>
<comment type="similarity">
    <text evidence="3">In the central section; belongs to the inositol 1,4,5-trisphosphate 5-phosphatase family.</text>
</comment>
<keyword evidence="8" id="KW-0653">Protein transport</keyword>
<dbReference type="GO" id="GO:0016020">
    <property type="term" value="C:membrane"/>
    <property type="evidence" value="ECO:0007669"/>
    <property type="project" value="TreeGrafter"/>
</dbReference>
<dbReference type="GO" id="GO:0043813">
    <property type="term" value="F:phosphatidylinositol-3,5-bisphosphate 5-phosphatase activity"/>
    <property type="evidence" value="ECO:0007669"/>
    <property type="project" value="TreeGrafter"/>
</dbReference>
<dbReference type="PANTHER" id="PTHR11200">
    <property type="entry name" value="INOSITOL 5-PHOSPHATASE"/>
    <property type="match status" value="1"/>
</dbReference>
<evidence type="ECO:0000256" key="4">
    <source>
        <dbReference type="ARBA" id="ARBA00013044"/>
    </source>
</evidence>
<dbReference type="PROSITE" id="PS50275">
    <property type="entry name" value="SAC"/>
    <property type="match status" value="1"/>
</dbReference>
<dbReference type="SMART" id="SM00128">
    <property type="entry name" value="IPPc"/>
    <property type="match status" value="1"/>
</dbReference>
<dbReference type="InterPro" id="IPR036691">
    <property type="entry name" value="Endo/exonu/phosph_ase_sf"/>
</dbReference>
<evidence type="ECO:0000256" key="3">
    <source>
        <dbReference type="ARBA" id="ARBA00009678"/>
    </source>
</evidence>
<reference evidence="13" key="2">
    <citation type="journal article" date="2017" name="Genome Biol.">
        <title>Comparative genomics reveals high biological diversity and specific adaptations in the industrially and medically important fungal genus Aspergillus.</title>
        <authorList>
            <person name="de Vries R.P."/>
            <person name="Riley R."/>
            <person name="Wiebenga A."/>
            <person name="Aguilar-Osorio G."/>
            <person name="Amillis S."/>
            <person name="Uchima C.A."/>
            <person name="Anderluh G."/>
            <person name="Asadollahi M."/>
            <person name="Askin M."/>
            <person name="Barry K."/>
            <person name="Battaglia E."/>
            <person name="Bayram O."/>
            <person name="Benocci T."/>
            <person name="Braus-Stromeyer S.A."/>
            <person name="Caldana C."/>
            <person name="Canovas D."/>
            <person name="Cerqueira G.C."/>
            <person name="Chen F."/>
            <person name="Chen W."/>
            <person name="Choi C."/>
            <person name="Clum A."/>
            <person name="Dos Santos R.A."/>
            <person name="Damasio A.R."/>
            <person name="Diallinas G."/>
            <person name="Emri T."/>
            <person name="Fekete E."/>
            <person name="Flipphi M."/>
            <person name="Freyberg S."/>
            <person name="Gallo A."/>
            <person name="Gournas C."/>
            <person name="Habgood R."/>
            <person name="Hainaut M."/>
            <person name="Harispe M.L."/>
            <person name="Henrissat B."/>
            <person name="Hilden K.S."/>
            <person name="Hope R."/>
            <person name="Hossain A."/>
            <person name="Karabika E."/>
            <person name="Karaffa L."/>
            <person name="Karanyi Z."/>
            <person name="Krasevec N."/>
            <person name="Kuo A."/>
            <person name="Kusch H."/>
            <person name="LaButti K."/>
            <person name="Lagendijk E.L."/>
            <person name="Lapidus A."/>
            <person name="Levasseur A."/>
            <person name="Lindquist E."/>
            <person name="Lipzen A."/>
            <person name="Logrieco A.F."/>
            <person name="MacCabe A."/>
            <person name="Maekelae M.R."/>
            <person name="Malavazi I."/>
            <person name="Melin P."/>
            <person name="Meyer V."/>
            <person name="Mielnichuk N."/>
            <person name="Miskei M."/>
            <person name="Molnar A.P."/>
            <person name="Mule G."/>
            <person name="Ngan C.Y."/>
            <person name="Orejas M."/>
            <person name="Orosz E."/>
            <person name="Ouedraogo J.P."/>
            <person name="Overkamp K.M."/>
            <person name="Park H.-S."/>
            <person name="Perrone G."/>
            <person name="Piumi F."/>
            <person name="Punt P.J."/>
            <person name="Ram A.F."/>
            <person name="Ramon A."/>
            <person name="Rauscher S."/>
            <person name="Record E."/>
            <person name="Riano-Pachon D.M."/>
            <person name="Robert V."/>
            <person name="Roehrig J."/>
            <person name="Ruller R."/>
            <person name="Salamov A."/>
            <person name="Salih N.S."/>
            <person name="Samson R.A."/>
            <person name="Sandor E."/>
            <person name="Sanguinetti M."/>
            <person name="Schuetze T."/>
            <person name="Sepcic K."/>
            <person name="Shelest E."/>
            <person name="Sherlock G."/>
            <person name="Sophianopoulou V."/>
            <person name="Squina F.M."/>
            <person name="Sun H."/>
            <person name="Susca A."/>
            <person name="Todd R.B."/>
            <person name="Tsang A."/>
            <person name="Unkles S.E."/>
            <person name="van de Wiele N."/>
            <person name="van Rossen-Uffink D."/>
            <person name="Oliveira J.V."/>
            <person name="Vesth T.C."/>
            <person name="Visser J."/>
            <person name="Yu J.-H."/>
            <person name="Zhou M."/>
            <person name="Andersen M.R."/>
            <person name="Archer D.B."/>
            <person name="Baker S.E."/>
            <person name="Benoit I."/>
            <person name="Brakhage A.A."/>
            <person name="Braus G.H."/>
            <person name="Fischer R."/>
            <person name="Frisvad J.C."/>
            <person name="Goldman G.H."/>
            <person name="Houbraken J."/>
            <person name="Oakley B."/>
            <person name="Pocsi I."/>
            <person name="Scazzocchio C."/>
            <person name="Seiboth B."/>
            <person name="vanKuyk P.A."/>
            <person name="Wortman J."/>
            <person name="Dyer P.S."/>
            <person name="Grigoriev I.V."/>
        </authorList>
    </citation>
    <scope>NUCLEOTIDE SEQUENCE [LARGE SCALE GENOMIC DNA]</scope>
    <source>
        <strain evidence="13">ITEM 5010</strain>
    </source>
</reference>
<evidence type="ECO:0000313" key="13">
    <source>
        <dbReference type="Proteomes" id="UP000188318"/>
    </source>
</evidence>
<dbReference type="EMBL" id="KV907503">
    <property type="protein sequence ID" value="OOF93659.1"/>
    <property type="molecule type" value="Genomic_DNA"/>
</dbReference>
<evidence type="ECO:0000256" key="6">
    <source>
        <dbReference type="ARBA" id="ARBA00022490"/>
    </source>
</evidence>
<proteinExistence type="inferred from homology"/>
<evidence type="ECO:0000313" key="11">
    <source>
        <dbReference type="EMBL" id="OOF93659.1"/>
    </source>
</evidence>
<evidence type="ECO:0000256" key="2">
    <source>
        <dbReference type="ARBA" id="ARBA00008943"/>
    </source>
</evidence>
<organism evidence="12 13">
    <name type="scientific">Aspergillus carbonarius (strain ITEM 5010)</name>
    <dbReference type="NCBI Taxonomy" id="602072"/>
    <lineage>
        <taxon>Eukaryota</taxon>
        <taxon>Fungi</taxon>
        <taxon>Dikarya</taxon>
        <taxon>Ascomycota</taxon>
        <taxon>Pezizomycotina</taxon>
        <taxon>Eurotiomycetes</taxon>
        <taxon>Eurotiomycetidae</taxon>
        <taxon>Eurotiales</taxon>
        <taxon>Aspergillaceae</taxon>
        <taxon>Aspergillus</taxon>
        <taxon>Aspergillus subgen. Circumdati</taxon>
    </lineage>
</organism>
<evidence type="ECO:0000259" key="10">
    <source>
        <dbReference type="PROSITE" id="PS50275"/>
    </source>
</evidence>
<evidence type="ECO:0000256" key="5">
    <source>
        <dbReference type="ARBA" id="ARBA00022448"/>
    </source>
</evidence>
<dbReference type="VEuPathDB" id="FungiDB:ASPCADRAFT_209027"/>
<keyword evidence="7" id="KW-0378">Hydrolase</keyword>
<sequence length="1169" mass="130495">MSSIRIYTRNYPNRTIALATAEYVLIFRSGLAGAGINAQHHSKTTPRCLVEFVPISSVDLKGYRVLGDGHGTLGLVTLGEDVFLCVVTGSSRAATIKPGETVSRINNVDFYCLNHSKYEERLDYEFEPSFAAEDSNNDFSFESKELNTDLPFLALKKLLSDGSFYYSLDFNLTDRLQDRSDEPGAFDIETLDQDMLWNSYMINPLLLFRNHLSLPEKQHLDSSQILTCVIRGFCGTLTIPASAQVLPGARTRLPTSLTVISRQSSRRAGTRFNSRGIDDDGHVANFVETETILWVAPDIVFSYVQVRGSVPIFWEQATGFLPGQQKIEITRSIEATKHAFDKHFKLLELEYGAVHVVNLLSELKPGEVGLSTRFRELLTKSPLNRQSSDHALLQSTEFDFHAEARGPLGYGASAQIRHKIAHSVQGFAYFQSGEVDPLAFYDKPAPKSSSVILQQEGVFRTNCLDCLDRTNLVQTIISSMALEAFLVQQGGGISPDVQLRHSTLWADNGDALSKIYAGTGALKTSFTRHGKMSFAGALADARKTATRIYVNNFSDKSRQNTIDLLLGRLTDQVPVHLYDPVNDFVLEELSQRSQEYSFSKPIKIWTGTFNVNGRYEGPNADLRPWLFSQSDLQSEDPSIYAVGFQEIVTLSPQQIMSTDPTTRKAWEIAVHACLNNRADIRGTPKYVLLRSGQLVGTALMIYVREDALGDIKNVEGNVKKTGLSGMAGNKGGCAIRFEYFNTRFCFVTAHLAAGFANYDERNRDYETILRGLRFLKNRSIEDHDSVVWLGDFNYRIGLGNQKARELAQQKDFQTLYDNDQLNLQMVAGRAFQFYTEGPITFHPTYKYDVGRDEYDTSEKARIPAWCDRILWRGSNLQQLKYSAADLRLSDHRPVWALFTCMINVIDEAQRCRLQKSLYRERQHAAHTLLPDTANQIDTDDGETMALERIASGLPPASSDHYKWWLINGTPVKSQLRPPAGNYVLNISRGPNPFSCHRNNNWVFAPDCAREGADMGTEKPPLPPRIMPNEYPPVRSTTGGELSTDIQRSVKTSSGVKITPPLLQKSISLGTDKKSITAHLAPRKSQGLIEGVEILPMHGPGQVDDFDFMRRTPSCRSILQDQGGSEQRWKGLGSHGASHISTDKGPSTAMGDLLGEVIGDDLQWKPLSPN</sequence>
<dbReference type="OrthoDB" id="405996at2759"/>
<evidence type="ECO:0000256" key="9">
    <source>
        <dbReference type="SAM" id="MobiDB-lite"/>
    </source>
</evidence>
<keyword evidence="5" id="KW-0813">Transport</keyword>
<dbReference type="EMBL" id="KV907503">
    <property type="protein sequence ID" value="OOF93743.1"/>
    <property type="molecule type" value="Genomic_DNA"/>
</dbReference>
<dbReference type="GO" id="GO:0015031">
    <property type="term" value="P:protein transport"/>
    <property type="evidence" value="ECO:0007669"/>
    <property type="project" value="UniProtKB-KW"/>
</dbReference>
<evidence type="ECO:0000256" key="8">
    <source>
        <dbReference type="ARBA" id="ARBA00022927"/>
    </source>
</evidence>
<dbReference type="PANTHER" id="PTHR11200:SF257">
    <property type="entry name" value="PHOSPHOINOSITIDE 5-PHOSPHATASE"/>
    <property type="match status" value="1"/>
</dbReference>
<dbReference type="InterPro" id="IPR000300">
    <property type="entry name" value="IPPc"/>
</dbReference>
<name>A0A1R3RH01_ASPC5</name>
<feature type="domain" description="SAC" evidence="10">
    <location>
        <begin position="155"/>
        <end position="518"/>
    </location>
</feature>
<accession>A0A1R3RH01</accession>
<reference evidence="12" key="1">
    <citation type="submission" date="2016-12" db="EMBL/GenBank/DDBJ databases">
        <authorList>
            <consortium name="DOE Joint Genome Institute"/>
            <person name="Riley R."/>
            <person name="Kuo A."/>
            <person name="Sun H."/>
            <person name="Pangilinan J."/>
            <person name="Culley D."/>
            <person name="Salamov A."/>
            <person name="Magnuson J."/>
            <person name="Bruno K."/>
            <person name="Henrissat B."/>
            <person name="Berka R."/>
            <person name="Tsang A."/>
            <person name="Barry K."/>
            <person name="lapidus A."/>
            <person name="Martin J."/>
            <person name="Lindquist E."/>
            <person name="Wang Z."/>
            <person name="Baker S."/>
            <person name="Grigoriev I."/>
            <person name="Nordberg H.P."/>
            <person name="Cantor M.N."/>
            <person name="Hua S.X."/>
        </authorList>
    </citation>
    <scope>NUCLEOTIDE SEQUENCE [LARGE SCALE GENOMIC DNA]</scope>
    <source>
        <strain evidence="12">ITEM 5010</strain>
    </source>
</reference>
<gene>
    <name evidence="11" type="ORF">ASPCADRAFT_150000</name>
    <name evidence="12" type="ORF">ASPCADRAFT_209027</name>
</gene>
<dbReference type="Proteomes" id="UP000188318">
    <property type="component" value="Unassembled WGS sequence"/>
</dbReference>
<dbReference type="InterPro" id="IPR002013">
    <property type="entry name" value="SAC_dom"/>
</dbReference>
<dbReference type="GO" id="GO:0005737">
    <property type="term" value="C:cytoplasm"/>
    <property type="evidence" value="ECO:0007669"/>
    <property type="project" value="UniProtKB-SubCell"/>
</dbReference>
<keyword evidence="6" id="KW-0963">Cytoplasm</keyword>
<dbReference type="AlphaFoldDB" id="A0A1R3RH01"/>
<dbReference type="STRING" id="602072.A0A1R3RH01"/>
<dbReference type="SUPFAM" id="SSF56219">
    <property type="entry name" value="DNase I-like"/>
    <property type="match status" value="1"/>
</dbReference>
<dbReference type="VEuPathDB" id="FungiDB:ASPCADRAFT_150000"/>
<dbReference type="EC" id="3.1.3.36" evidence="4"/>
<dbReference type="Pfam" id="PF22669">
    <property type="entry name" value="Exo_endo_phos2"/>
    <property type="match status" value="1"/>
</dbReference>
<dbReference type="OMA" id="HPCHELR"/>
<dbReference type="Gene3D" id="3.60.10.10">
    <property type="entry name" value="Endonuclease/exonuclease/phosphatase"/>
    <property type="match status" value="1"/>
</dbReference>
<protein>
    <recommendedName>
        <fullName evidence="4">phosphoinositide 5-phosphatase</fullName>
        <ecNumber evidence="4">3.1.3.36</ecNumber>
    </recommendedName>
</protein>
<dbReference type="GO" id="GO:0004439">
    <property type="term" value="F:phosphatidylinositol-4,5-bisphosphate 5-phosphatase activity"/>
    <property type="evidence" value="ECO:0007669"/>
    <property type="project" value="UniProtKB-EC"/>
</dbReference>